<reference evidence="1" key="1">
    <citation type="submission" date="2011-11" db="EMBL/GenBank/DDBJ databases">
        <title>Improved High-Quality Draft sequence of Desulfovibrio sp. U5L.</title>
        <authorList>
            <consortium name="US DOE Joint Genome Institute"/>
            <person name="Lucas S."/>
            <person name="Han J."/>
            <person name="Lapidus A."/>
            <person name="Cheng J.-F."/>
            <person name="Goodwin L."/>
            <person name="Pitluck S."/>
            <person name="Peters L."/>
            <person name="Ovchinnikova G."/>
            <person name="Held B."/>
            <person name="Detter J.C."/>
            <person name="Han C."/>
            <person name="Tapia R."/>
            <person name="Land M."/>
            <person name="Hauser L."/>
            <person name="Kyrpides N."/>
            <person name="Ivanova N."/>
            <person name="Pagani I."/>
            <person name="Gabster J."/>
            <person name="Walker C."/>
            <person name="Stolyar S."/>
            <person name="Stahl D."/>
            <person name="Arkin A."/>
            <person name="Dehal P."/>
            <person name="Hazen T."/>
            <person name="Woyke T."/>
        </authorList>
    </citation>
    <scope>NUCLEOTIDE SEQUENCE [LARGE SCALE GENOMIC DNA]</scope>
    <source>
        <strain evidence="1">U5L</strain>
    </source>
</reference>
<evidence type="ECO:0008006" key="2">
    <source>
        <dbReference type="Google" id="ProtNLM"/>
    </source>
</evidence>
<sequence length="368" mass="39422">MDARTPTCRHILETSARKTPPDHALHLRLADTRVTVRSNSAELLQDLDGHYREFPGDGGEADILVTVMETGPLSPDLPFAPWTGEDDAAKEEFADLPDGRIVRKRRTGLLLVFGPAGHFVLGPCRRHLDQVINAINARFADRQFRAGAALFHAAAVCLGESAVAVAGFAGAGKSTLALEVMRQGASFVSNDRLLVGPDPGSGPGGLIVTGIPRMPRVNPGTLLHNDRLGALLTEEERAAYAGLPPRVLWSLERKYDIPIRDCFGPGRFRLRAGLAALVVLCWRPGGGEARAAWTDIASRPDLLPAFMKDRGVIFEEGPRRAEAADYLSLLGRCPVLVLDGGVDFGHAAAVCLDVLGASSPEKSPEGRV</sequence>
<dbReference type="eggNOG" id="COG1493">
    <property type="taxonomic scope" value="Bacteria"/>
</dbReference>
<gene>
    <name evidence="1" type="ORF">DesU5LDRAFT_1726</name>
</gene>
<dbReference type="Gene3D" id="3.40.50.300">
    <property type="entry name" value="P-loop containing nucleotide triphosphate hydrolases"/>
    <property type="match status" value="1"/>
</dbReference>
<name>I2Q0V0_9BACT</name>
<dbReference type="NCBIfam" id="TIGR04355">
    <property type="entry name" value="HprK_rel_B"/>
    <property type="match status" value="1"/>
</dbReference>
<dbReference type="InterPro" id="IPR027417">
    <property type="entry name" value="P-loop_NTPase"/>
</dbReference>
<evidence type="ECO:0000313" key="1">
    <source>
        <dbReference type="EMBL" id="EIG53406.1"/>
    </source>
</evidence>
<dbReference type="STRING" id="596152.DesU5LDRAFT_1726"/>
<dbReference type="AlphaFoldDB" id="I2Q0V0"/>
<dbReference type="HOGENOM" id="CLU_760468_0_0_7"/>
<proteinExistence type="predicted"/>
<organism evidence="1">
    <name type="scientific">Desulfovibrio sp. U5L</name>
    <dbReference type="NCBI Taxonomy" id="596152"/>
    <lineage>
        <taxon>Bacteria</taxon>
        <taxon>Pseudomonadati</taxon>
        <taxon>Thermodesulfobacteriota</taxon>
        <taxon>Desulfovibrionia</taxon>
        <taxon>Desulfovibrionales</taxon>
        <taxon>Desulfovibrionaceae</taxon>
        <taxon>Desulfovibrio</taxon>
    </lineage>
</organism>
<accession>I2Q0V0</accession>
<dbReference type="InterPro" id="IPR027597">
    <property type="entry name" value="HprK-rel_B"/>
</dbReference>
<dbReference type="SUPFAM" id="SSF53795">
    <property type="entry name" value="PEP carboxykinase-like"/>
    <property type="match status" value="1"/>
</dbReference>
<dbReference type="OrthoDB" id="5443147at2"/>
<protein>
    <recommendedName>
        <fullName evidence="2">Serine kinase of the HPr protein, regulates carbohydrate metabolism</fullName>
    </recommendedName>
</protein>
<dbReference type="EMBL" id="JH600068">
    <property type="protein sequence ID" value="EIG53406.1"/>
    <property type="molecule type" value="Genomic_DNA"/>
</dbReference>